<gene>
    <name evidence="1" type="ORF">OCS_00493</name>
</gene>
<evidence type="ECO:0000313" key="1">
    <source>
        <dbReference type="EMBL" id="EQL03808.1"/>
    </source>
</evidence>
<dbReference type="PANTHER" id="PTHR28208">
    <property type="entry name" value="PHOSPHATIDATE PHOSPHATASE APP1"/>
    <property type="match status" value="1"/>
</dbReference>
<accession>T5APR3</accession>
<organism evidence="1 2">
    <name type="scientific">Ophiocordyceps sinensis (strain Co18 / CGMCC 3.14243)</name>
    <name type="common">Yarsagumba caterpillar fungus</name>
    <name type="synonym">Hirsutella sinensis</name>
    <dbReference type="NCBI Taxonomy" id="911162"/>
    <lineage>
        <taxon>Eukaryota</taxon>
        <taxon>Fungi</taxon>
        <taxon>Dikarya</taxon>
        <taxon>Ascomycota</taxon>
        <taxon>Pezizomycotina</taxon>
        <taxon>Sordariomycetes</taxon>
        <taxon>Hypocreomycetidae</taxon>
        <taxon>Hypocreales</taxon>
        <taxon>Ophiocordycipitaceae</taxon>
        <taxon>Ophiocordyceps</taxon>
    </lineage>
</organism>
<protein>
    <submittedName>
        <fullName evidence="1">Actin patch protein</fullName>
    </submittedName>
</protein>
<evidence type="ECO:0000313" key="2">
    <source>
        <dbReference type="Proteomes" id="UP000019374"/>
    </source>
</evidence>
<name>T5APR3_OPHSC</name>
<dbReference type="GO" id="GO:0030479">
    <property type="term" value="C:actin cortical patch"/>
    <property type="evidence" value="ECO:0007669"/>
    <property type="project" value="TreeGrafter"/>
</dbReference>
<dbReference type="InterPro" id="IPR052935">
    <property type="entry name" value="Mg2+_PAP"/>
</dbReference>
<dbReference type="HOGENOM" id="CLU_2498442_0_0_1"/>
<dbReference type="PANTHER" id="PTHR28208:SF3">
    <property type="entry name" value="PHOSPHATIDATE PHOSPHATASE APP1"/>
    <property type="match status" value="1"/>
</dbReference>
<reference evidence="1 2" key="1">
    <citation type="journal article" date="2013" name="Chin. Sci. Bull.">
        <title>Genome survey uncovers the secrets of sex and lifestyle in caterpillar fungus.</title>
        <authorList>
            <person name="Hu X."/>
            <person name="Zhang Y."/>
            <person name="Xiao G."/>
            <person name="Zheng P."/>
            <person name="Xia Y."/>
            <person name="Zhang X."/>
            <person name="St Leger R.J."/>
            <person name="Liu X."/>
            <person name="Wang C."/>
        </authorList>
    </citation>
    <scope>NUCLEOTIDE SEQUENCE [LARGE SCALE GENOMIC DNA]</scope>
    <source>
        <strain evidence="2">Co18 / CGMCC 3.14243</strain>
        <tissue evidence="1">Fruit-body</tissue>
    </source>
</reference>
<proteinExistence type="predicted"/>
<dbReference type="GO" id="GO:0008195">
    <property type="term" value="F:phosphatidate phosphatase activity"/>
    <property type="evidence" value="ECO:0007669"/>
    <property type="project" value="TreeGrafter"/>
</dbReference>
<sequence length="86" mass="9677">MGYFSSAPRSVATTPSDSPVLAAQVVNKKLDLWLRRLERAHELLDQQGVALYTWRKGQDVMVEAEGIIKEALQEMGRDKGEAHREP</sequence>
<dbReference type="EMBL" id="KE652192">
    <property type="protein sequence ID" value="EQL03808.1"/>
    <property type="molecule type" value="Genomic_DNA"/>
</dbReference>
<dbReference type="Proteomes" id="UP000019374">
    <property type="component" value="Unassembled WGS sequence"/>
</dbReference>
<dbReference type="AlphaFoldDB" id="T5APR3"/>